<dbReference type="EMBL" id="JACRTD010000003">
    <property type="protein sequence ID" value="MBC8585030.1"/>
    <property type="molecule type" value="Genomic_DNA"/>
</dbReference>
<feature type="transmembrane region" description="Helical" evidence="1">
    <location>
        <begin position="240"/>
        <end position="261"/>
    </location>
</feature>
<feature type="transmembrane region" description="Helical" evidence="1">
    <location>
        <begin position="267"/>
        <end position="289"/>
    </location>
</feature>
<proteinExistence type="predicted"/>
<feature type="transmembrane region" description="Helical" evidence="1">
    <location>
        <begin position="119"/>
        <end position="141"/>
    </location>
</feature>
<feature type="transmembrane region" description="Helical" evidence="1">
    <location>
        <begin position="79"/>
        <end position="98"/>
    </location>
</feature>
<evidence type="ECO:0000313" key="2">
    <source>
        <dbReference type="EMBL" id="MBC8585030.1"/>
    </source>
</evidence>
<feature type="transmembrane region" description="Helical" evidence="1">
    <location>
        <begin position="213"/>
        <end position="233"/>
    </location>
</feature>
<comment type="caution">
    <text evidence="2">The sequence shown here is derived from an EMBL/GenBank/DDBJ whole genome shotgun (WGS) entry which is preliminary data.</text>
</comment>
<feature type="transmembrane region" description="Helical" evidence="1">
    <location>
        <begin position="34"/>
        <end position="59"/>
    </location>
</feature>
<evidence type="ECO:0008006" key="4">
    <source>
        <dbReference type="Google" id="ProtNLM"/>
    </source>
</evidence>
<dbReference type="AlphaFoldDB" id="A0A926IHD7"/>
<keyword evidence="1" id="KW-0472">Membrane</keyword>
<accession>A0A926IHD7</accession>
<organism evidence="2 3">
    <name type="scientific">Youxingia wuxianensis</name>
    <dbReference type="NCBI Taxonomy" id="2763678"/>
    <lineage>
        <taxon>Bacteria</taxon>
        <taxon>Bacillati</taxon>
        <taxon>Bacillota</taxon>
        <taxon>Clostridia</taxon>
        <taxon>Eubacteriales</taxon>
        <taxon>Oscillospiraceae</taxon>
        <taxon>Youxingia</taxon>
    </lineage>
</organism>
<feature type="transmembrane region" description="Helical" evidence="1">
    <location>
        <begin position="147"/>
        <end position="166"/>
    </location>
</feature>
<feature type="transmembrane region" description="Helical" evidence="1">
    <location>
        <begin position="6"/>
        <end position="22"/>
    </location>
</feature>
<evidence type="ECO:0000313" key="3">
    <source>
        <dbReference type="Proteomes" id="UP000623678"/>
    </source>
</evidence>
<keyword evidence="1" id="KW-1133">Transmembrane helix</keyword>
<protein>
    <recommendedName>
        <fullName evidence="4">Sporulation integral membrane protein YlbJ</fullName>
    </recommendedName>
</protein>
<evidence type="ECO:0000256" key="1">
    <source>
        <dbReference type="SAM" id="Phobius"/>
    </source>
</evidence>
<dbReference type="RefSeq" id="WP_262394811.1">
    <property type="nucleotide sequence ID" value="NZ_JACRTD010000003.1"/>
</dbReference>
<gene>
    <name evidence="2" type="ORF">H8705_05475</name>
</gene>
<reference evidence="2" key="1">
    <citation type="submission" date="2020-08" db="EMBL/GenBank/DDBJ databases">
        <title>Genome public.</title>
        <authorList>
            <person name="Liu C."/>
            <person name="Sun Q."/>
        </authorList>
    </citation>
    <scope>NUCLEOTIDE SEQUENCE</scope>
    <source>
        <strain evidence="2">NSJ-64</strain>
    </source>
</reference>
<dbReference type="Proteomes" id="UP000623678">
    <property type="component" value="Unassembled WGS sequence"/>
</dbReference>
<name>A0A926IHD7_9FIRM</name>
<feature type="transmembrane region" description="Helical" evidence="1">
    <location>
        <begin position="301"/>
        <end position="321"/>
    </location>
</feature>
<sequence>MKGKRYLFLSPLLVLLSIGLLWETQAVSAGVRAGLVACANVIIPSLFPFMILANIIAFSRSGAYLNKSVAGFTKKILGLPEHLGCVVLMSFIGGYPVGARMIASKVKNREISPQEASRALCFCVNAGPSYLISAVGAGMLSSRSAGLSLYFSQILSALAIGVIVFRRKRDLCSQRQRGSDILYGKDVFVSSVTAASAAILSTCAFVVAFSAIIAFLSAIGITGLFADILTAILPLQNKDFYIAAFTGIIEVTSGCAAASGLHTQGGVLLLGFLVSFSSLSIIFQIKSAFAGLSQINFVPFYLSRLVHGGLTCFLFGISLRFLPPADLMVFSGGQALPAAQITPQMMISSVCLMCMCSILVFTAARKNC</sequence>
<feature type="transmembrane region" description="Helical" evidence="1">
    <location>
        <begin position="187"/>
        <end position="207"/>
    </location>
</feature>
<keyword evidence="1" id="KW-0812">Transmembrane</keyword>
<keyword evidence="3" id="KW-1185">Reference proteome</keyword>
<feature type="transmembrane region" description="Helical" evidence="1">
    <location>
        <begin position="341"/>
        <end position="364"/>
    </location>
</feature>